<dbReference type="SUPFAM" id="SSF48371">
    <property type="entry name" value="ARM repeat"/>
    <property type="match status" value="1"/>
</dbReference>
<proteinExistence type="predicted"/>
<evidence type="ECO:0000256" key="2">
    <source>
        <dbReference type="ARBA" id="ARBA00022884"/>
    </source>
</evidence>
<organism evidence="6 7">
    <name type="scientific">Henosepilachna vigintioctopunctata</name>
    <dbReference type="NCBI Taxonomy" id="420089"/>
    <lineage>
        <taxon>Eukaryota</taxon>
        <taxon>Metazoa</taxon>
        <taxon>Ecdysozoa</taxon>
        <taxon>Arthropoda</taxon>
        <taxon>Hexapoda</taxon>
        <taxon>Insecta</taxon>
        <taxon>Pterygota</taxon>
        <taxon>Neoptera</taxon>
        <taxon>Endopterygota</taxon>
        <taxon>Coleoptera</taxon>
        <taxon>Polyphaga</taxon>
        <taxon>Cucujiformia</taxon>
        <taxon>Coccinelloidea</taxon>
        <taxon>Coccinellidae</taxon>
        <taxon>Epilachninae</taxon>
        <taxon>Epilachnini</taxon>
        <taxon>Henosepilachna</taxon>
    </lineage>
</organism>
<dbReference type="Gene3D" id="1.25.10.10">
    <property type="entry name" value="Leucine-rich Repeat Variant"/>
    <property type="match status" value="1"/>
</dbReference>
<dbReference type="AlphaFoldDB" id="A0AAW1UM58"/>
<feature type="compositionally biased region" description="Basic and acidic residues" evidence="4">
    <location>
        <begin position="1"/>
        <end position="10"/>
    </location>
</feature>
<comment type="caution">
    <text evidence="6">The sequence shown here is derived from an EMBL/GenBank/DDBJ whole genome shotgun (WGS) entry which is preliminary data.</text>
</comment>
<dbReference type="PANTHER" id="PTHR13389:SF0">
    <property type="entry name" value="PUMILIO HOMOLOG 3"/>
    <property type="match status" value="1"/>
</dbReference>
<dbReference type="InterPro" id="IPR011989">
    <property type="entry name" value="ARM-like"/>
</dbReference>
<dbReference type="InterPro" id="IPR012959">
    <property type="entry name" value="CPL_dom"/>
</dbReference>
<dbReference type="PROSITE" id="PS50303">
    <property type="entry name" value="PUM_HD"/>
    <property type="match status" value="1"/>
</dbReference>
<feature type="compositionally biased region" description="Basic and acidic residues" evidence="4">
    <location>
        <begin position="35"/>
        <end position="44"/>
    </location>
</feature>
<dbReference type="PANTHER" id="PTHR13389">
    <property type="entry name" value="PUMILIO HOMOLOG 3"/>
    <property type="match status" value="1"/>
</dbReference>
<dbReference type="InterPro" id="IPR016024">
    <property type="entry name" value="ARM-type_fold"/>
</dbReference>
<dbReference type="Pfam" id="PF08144">
    <property type="entry name" value="CPL"/>
    <property type="match status" value="1"/>
</dbReference>
<protein>
    <recommendedName>
        <fullName evidence="5">PUM-HD domain-containing protein</fullName>
    </recommendedName>
</protein>
<dbReference type="InterPro" id="IPR001313">
    <property type="entry name" value="Pumilio_RNA-bd_rpt"/>
</dbReference>
<evidence type="ECO:0000259" key="5">
    <source>
        <dbReference type="PROSITE" id="PS50303"/>
    </source>
</evidence>
<feature type="region of interest" description="Disordered" evidence="4">
    <location>
        <begin position="1"/>
        <end position="90"/>
    </location>
</feature>
<keyword evidence="7" id="KW-1185">Reference proteome</keyword>
<accession>A0AAW1UM58</accession>
<dbReference type="InterPro" id="IPR033133">
    <property type="entry name" value="PUM-HD"/>
</dbReference>
<keyword evidence="1" id="KW-0677">Repeat</keyword>
<evidence type="ECO:0000256" key="1">
    <source>
        <dbReference type="ARBA" id="ARBA00022737"/>
    </source>
</evidence>
<dbReference type="InterPro" id="IPR040059">
    <property type="entry name" value="PUM3"/>
</dbReference>
<feature type="compositionally biased region" description="Basic and acidic residues" evidence="4">
    <location>
        <begin position="63"/>
        <end position="90"/>
    </location>
</feature>
<sequence length="632" mass="72385">MAEKRERSEDTGGGIPLKKQKKSKLKSMSNMQKVAIKENKKSKTEQNATKNENNKLKSGPKFTKNENNKLKPEQKVTRKENKKFNTDQKPEDWNLFKKQKKELRLKRKQGKSNFQVVVEAKRLGELLRRKELKDGISERNRLVNELHTMLKTDGNYTKFVMAHDTSRIVQWLLKYSSSFVRQEILKELLGSISIMMQSKYGVFCIKRLLKYGTVETRSKIIKAFYGNSVKLASHAMSAPYLEYAYSTWATPQEKLHLVQEFYGDMYKHSKDDNIKCLKDVFEMSPDMKTAALSATKANLSRILNKNLLDSGLVQTVLYQFLLECGEEDRAEMISQLVSHIVVISNSKDGSRAAMNCIWFGTNKDRKVLMKAMKEHLVELCKHEHGHCTVISLLDAVDDTVLLNKVIISAIFENAKDLATNEWGRKVLLWLVVPDDSSYFHPKFIKELKTGRERSNSKKPVEMRRTEILSYSSKPLLNLIISEPTFWLSDSILAYEMLAIIKSATIKEVGPAFDSIVEVITDINWRIKKEEEEFLGIEHAGLHLVLKKIAQHDKINTTLDLPTFGVSLVKKLSNDTIESWIKFNRGCFLLLAVFENNAENVQKQLSEKLGLFKTQIKGLSSPGAKILLKKLKS</sequence>
<dbReference type="GO" id="GO:0005730">
    <property type="term" value="C:nucleolus"/>
    <property type="evidence" value="ECO:0007669"/>
    <property type="project" value="TreeGrafter"/>
</dbReference>
<dbReference type="PROSITE" id="PS50302">
    <property type="entry name" value="PUM"/>
    <property type="match status" value="1"/>
</dbReference>
<name>A0AAW1UM58_9CUCU</name>
<reference evidence="6 7" key="1">
    <citation type="submission" date="2023-03" db="EMBL/GenBank/DDBJ databases">
        <title>Genome insight into feeding habits of ladybird beetles.</title>
        <authorList>
            <person name="Li H.-S."/>
            <person name="Huang Y.-H."/>
            <person name="Pang H."/>
        </authorList>
    </citation>
    <scope>NUCLEOTIDE SEQUENCE [LARGE SCALE GENOMIC DNA]</scope>
    <source>
        <strain evidence="6">SYSU_2023b</strain>
        <tissue evidence="6">Whole body</tissue>
    </source>
</reference>
<gene>
    <name evidence="6" type="ORF">WA026_001775</name>
</gene>
<feature type="repeat" description="Pumilio" evidence="3">
    <location>
        <begin position="187"/>
        <end position="222"/>
    </location>
</feature>
<evidence type="ECO:0000313" key="6">
    <source>
        <dbReference type="EMBL" id="KAK9883600.1"/>
    </source>
</evidence>
<evidence type="ECO:0000256" key="4">
    <source>
        <dbReference type="SAM" id="MobiDB-lite"/>
    </source>
</evidence>
<keyword evidence="2" id="KW-0694">RNA-binding</keyword>
<dbReference type="GO" id="GO:0003729">
    <property type="term" value="F:mRNA binding"/>
    <property type="evidence" value="ECO:0007669"/>
    <property type="project" value="TreeGrafter"/>
</dbReference>
<evidence type="ECO:0000313" key="7">
    <source>
        <dbReference type="Proteomes" id="UP001431783"/>
    </source>
</evidence>
<dbReference type="SMART" id="SM00025">
    <property type="entry name" value="Pumilio"/>
    <property type="match status" value="5"/>
</dbReference>
<dbReference type="Proteomes" id="UP001431783">
    <property type="component" value="Unassembled WGS sequence"/>
</dbReference>
<feature type="domain" description="PUM-HD" evidence="5">
    <location>
        <begin position="127"/>
        <end position="472"/>
    </location>
</feature>
<evidence type="ECO:0000256" key="3">
    <source>
        <dbReference type="PROSITE-ProRule" id="PRU00317"/>
    </source>
</evidence>
<dbReference type="EMBL" id="JARQZJ010000091">
    <property type="protein sequence ID" value="KAK9883600.1"/>
    <property type="molecule type" value="Genomic_DNA"/>
</dbReference>
<dbReference type="GO" id="GO:0006417">
    <property type="term" value="P:regulation of translation"/>
    <property type="evidence" value="ECO:0007669"/>
    <property type="project" value="TreeGrafter"/>
</dbReference>